<dbReference type="SUPFAM" id="SSF53756">
    <property type="entry name" value="UDP-Glycosyltransferase/glycogen phosphorylase"/>
    <property type="match status" value="1"/>
</dbReference>
<sequence>MKILFDHQIYTNQNYGGISRYFYELSKGLVSLGNECRTSVYFSENEYTRDKEMYDSRPFFPFKFKGRSRLKAHLNRLFSEQTIKKGGYDIFHPTYYDTYFLKTKLPEKPFVVTFYDLIHEKFSDRYPTLLTNMDEVIANRKLLLNKASRIIAISHSTKKDIIDYYGIPEERIQVTHLANSLTAEPASQGNSYGEYILFVGNRLGYKNFEIFLHAVVPLLKREKNLKLICAGGGVFNEHELQQINALGVKEQLRQVPIDDNRLAALYKNAAFFVFPSIYEGFGIPALEALNCGCPTILSNVSSLPEVGGDGALYIDPEDPSDILAKCEKFYYDPALREEYRKKGLAQAGRFSWQKVARETLDIYQSAL</sequence>
<dbReference type="PANTHER" id="PTHR46401:SF2">
    <property type="entry name" value="GLYCOSYLTRANSFERASE WBBK-RELATED"/>
    <property type="match status" value="1"/>
</dbReference>
<organism evidence="4 5">
    <name type="scientific">Dyadobacter beijingensis</name>
    <dbReference type="NCBI Taxonomy" id="365489"/>
    <lineage>
        <taxon>Bacteria</taxon>
        <taxon>Pseudomonadati</taxon>
        <taxon>Bacteroidota</taxon>
        <taxon>Cytophagia</taxon>
        <taxon>Cytophagales</taxon>
        <taxon>Spirosomataceae</taxon>
        <taxon>Dyadobacter</taxon>
    </lineage>
</organism>
<evidence type="ECO:0000313" key="5">
    <source>
        <dbReference type="Proteomes" id="UP000632339"/>
    </source>
</evidence>
<feature type="domain" description="Glycosyl transferase family 1" evidence="2">
    <location>
        <begin position="193"/>
        <end position="343"/>
    </location>
</feature>
<evidence type="ECO:0000259" key="3">
    <source>
        <dbReference type="Pfam" id="PF13439"/>
    </source>
</evidence>
<gene>
    <name evidence="4" type="ORF">GCM10010967_32720</name>
</gene>
<dbReference type="CDD" id="cd03809">
    <property type="entry name" value="GT4_MtfB-like"/>
    <property type="match status" value="1"/>
</dbReference>
<dbReference type="InterPro" id="IPR001296">
    <property type="entry name" value="Glyco_trans_1"/>
</dbReference>
<reference evidence="5" key="1">
    <citation type="journal article" date="2019" name="Int. J. Syst. Evol. Microbiol.">
        <title>The Global Catalogue of Microorganisms (GCM) 10K type strain sequencing project: providing services to taxonomists for standard genome sequencing and annotation.</title>
        <authorList>
            <consortium name="The Broad Institute Genomics Platform"/>
            <consortium name="The Broad Institute Genome Sequencing Center for Infectious Disease"/>
            <person name="Wu L."/>
            <person name="Ma J."/>
        </authorList>
    </citation>
    <scope>NUCLEOTIDE SEQUENCE [LARGE SCALE GENOMIC DNA]</scope>
    <source>
        <strain evidence="5">CGMCC 1.6375</strain>
    </source>
</reference>
<dbReference type="InterPro" id="IPR028098">
    <property type="entry name" value="Glyco_trans_4-like_N"/>
</dbReference>
<dbReference type="EMBL" id="BMLI01000001">
    <property type="protein sequence ID" value="GGM96494.1"/>
    <property type="molecule type" value="Genomic_DNA"/>
</dbReference>
<name>A0ABQ2I3Z0_9BACT</name>
<keyword evidence="5" id="KW-1185">Reference proteome</keyword>
<keyword evidence="1" id="KW-0808">Transferase</keyword>
<evidence type="ECO:0000313" key="4">
    <source>
        <dbReference type="EMBL" id="GGM96494.1"/>
    </source>
</evidence>
<dbReference type="Gene3D" id="3.40.50.2000">
    <property type="entry name" value="Glycogen Phosphorylase B"/>
    <property type="match status" value="2"/>
</dbReference>
<evidence type="ECO:0000256" key="1">
    <source>
        <dbReference type="ARBA" id="ARBA00022679"/>
    </source>
</evidence>
<dbReference type="Pfam" id="PF00534">
    <property type="entry name" value="Glycos_transf_1"/>
    <property type="match status" value="1"/>
</dbReference>
<accession>A0ABQ2I3Z0</accession>
<evidence type="ECO:0000259" key="2">
    <source>
        <dbReference type="Pfam" id="PF00534"/>
    </source>
</evidence>
<protein>
    <recommendedName>
        <fullName evidence="6">Glycosyltransferase involved in cell wall biosynthesis</fullName>
    </recommendedName>
</protein>
<evidence type="ECO:0008006" key="6">
    <source>
        <dbReference type="Google" id="ProtNLM"/>
    </source>
</evidence>
<dbReference type="Proteomes" id="UP000632339">
    <property type="component" value="Unassembled WGS sequence"/>
</dbReference>
<proteinExistence type="predicted"/>
<dbReference type="RefSeq" id="WP_019942759.1">
    <property type="nucleotide sequence ID" value="NZ_BMLI01000001.1"/>
</dbReference>
<dbReference type="Pfam" id="PF13439">
    <property type="entry name" value="Glyco_transf_4"/>
    <property type="match status" value="1"/>
</dbReference>
<feature type="domain" description="Glycosyltransferase subfamily 4-like N-terminal" evidence="3">
    <location>
        <begin position="15"/>
        <end position="176"/>
    </location>
</feature>
<comment type="caution">
    <text evidence="4">The sequence shown here is derived from an EMBL/GenBank/DDBJ whole genome shotgun (WGS) entry which is preliminary data.</text>
</comment>
<dbReference type="PANTHER" id="PTHR46401">
    <property type="entry name" value="GLYCOSYLTRANSFERASE WBBK-RELATED"/>
    <property type="match status" value="1"/>
</dbReference>